<dbReference type="NCBIfam" id="TIGR00231">
    <property type="entry name" value="small_GTP"/>
    <property type="match status" value="1"/>
</dbReference>
<dbReference type="eggNOG" id="KOG0098">
    <property type="taxonomic scope" value="Eukaryota"/>
</dbReference>
<dbReference type="InParanoid" id="A7S266"/>
<dbReference type="InterPro" id="IPR027417">
    <property type="entry name" value="P-loop_NTPase"/>
</dbReference>
<accession>A7S266</accession>
<protein>
    <submittedName>
        <fullName evidence="2">Uncharacterized protein</fullName>
    </submittedName>
</protein>
<dbReference type="EMBL" id="DS469567">
    <property type="protein sequence ID" value="EDO42232.1"/>
    <property type="molecule type" value="Genomic_DNA"/>
</dbReference>
<dbReference type="InterPro" id="IPR005225">
    <property type="entry name" value="Small_GTP-bd"/>
</dbReference>
<dbReference type="PhylomeDB" id="A7S266"/>
<dbReference type="AlphaFoldDB" id="A7S266"/>
<dbReference type="FunFam" id="3.40.50.300:FF:005429">
    <property type="entry name" value="RAB34, member RAS oncogene family"/>
    <property type="match status" value="1"/>
</dbReference>
<dbReference type="PANTHER" id="PTHR47979">
    <property type="entry name" value="DRAB11-RELATED"/>
    <property type="match status" value="1"/>
</dbReference>
<reference evidence="2 3" key="1">
    <citation type="journal article" date="2007" name="Science">
        <title>Sea anemone genome reveals ancestral eumetazoan gene repertoire and genomic organization.</title>
        <authorList>
            <person name="Putnam N.H."/>
            <person name="Srivastava M."/>
            <person name="Hellsten U."/>
            <person name="Dirks B."/>
            <person name="Chapman J."/>
            <person name="Salamov A."/>
            <person name="Terry A."/>
            <person name="Shapiro H."/>
            <person name="Lindquist E."/>
            <person name="Kapitonov V.V."/>
            <person name="Jurka J."/>
            <person name="Genikhovich G."/>
            <person name="Grigoriev I.V."/>
            <person name="Lucas S.M."/>
            <person name="Steele R.E."/>
            <person name="Finnerty J.R."/>
            <person name="Technau U."/>
            <person name="Martindale M.Q."/>
            <person name="Rokhsar D.S."/>
        </authorList>
    </citation>
    <scope>NUCLEOTIDE SEQUENCE [LARGE SCALE GENOMIC DNA]</scope>
    <source>
        <strain evidence="3">CH2 X CH6</strain>
    </source>
</reference>
<dbReference type="SMART" id="SM00175">
    <property type="entry name" value="RAB"/>
    <property type="match status" value="1"/>
</dbReference>
<dbReference type="Gene3D" id="3.40.50.300">
    <property type="entry name" value="P-loop containing nucleotide triphosphate hydrolases"/>
    <property type="match status" value="2"/>
</dbReference>
<dbReference type="OMA" id="CTVRINF"/>
<dbReference type="GO" id="GO:0006886">
    <property type="term" value="P:intracellular protein transport"/>
    <property type="evidence" value="ECO:0000318"/>
    <property type="project" value="GO_Central"/>
</dbReference>
<proteinExistence type="inferred from homology"/>
<evidence type="ECO:0000256" key="1">
    <source>
        <dbReference type="ARBA" id="ARBA00006270"/>
    </source>
</evidence>
<evidence type="ECO:0000313" key="2">
    <source>
        <dbReference type="EMBL" id="EDO42232.1"/>
    </source>
</evidence>
<dbReference type="SMART" id="SM00173">
    <property type="entry name" value="RAS"/>
    <property type="match status" value="1"/>
</dbReference>
<dbReference type="STRING" id="45351.A7S266"/>
<evidence type="ECO:0000313" key="3">
    <source>
        <dbReference type="Proteomes" id="UP000001593"/>
    </source>
</evidence>
<dbReference type="HOGENOM" id="CLU_041217_10_6_1"/>
<keyword evidence="3" id="KW-1185">Reference proteome</keyword>
<dbReference type="Pfam" id="PF08477">
    <property type="entry name" value="Roc"/>
    <property type="match status" value="1"/>
</dbReference>
<organism evidence="2 3">
    <name type="scientific">Nematostella vectensis</name>
    <name type="common">Starlet sea anemone</name>
    <dbReference type="NCBI Taxonomy" id="45351"/>
    <lineage>
        <taxon>Eukaryota</taxon>
        <taxon>Metazoa</taxon>
        <taxon>Cnidaria</taxon>
        <taxon>Anthozoa</taxon>
        <taxon>Hexacorallia</taxon>
        <taxon>Actiniaria</taxon>
        <taxon>Edwardsiidae</taxon>
        <taxon>Nematostella</taxon>
    </lineage>
</organism>
<sequence>MATEKSVEKRKPTREGEYKKLDLFIQVVGIGNDGVGKTCLVKNFCEKKFSKSYHQTVGVDYGFKLHKIHGVEYRINFWDFGGDPDYNEIRSELYGQTQIDLISRRVISSKEGQKWARAQDLKYYETSSANGQGVYEMFNDLLVTVIDRKLLRAKPVVTLDKDGKMK</sequence>
<dbReference type="SUPFAM" id="SSF52540">
    <property type="entry name" value="P-loop containing nucleoside triphosphate hydrolases"/>
    <property type="match status" value="1"/>
</dbReference>
<dbReference type="InterPro" id="IPR001806">
    <property type="entry name" value="Small_GTPase"/>
</dbReference>
<dbReference type="GO" id="GO:0003924">
    <property type="term" value="F:GTPase activity"/>
    <property type="evidence" value="ECO:0000318"/>
    <property type="project" value="GO_Central"/>
</dbReference>
<gene>
    <name evidence="2" type="ORF">NEMVEDRAFT_v1g205626</name>
</gene>
<comment type="similarity">
    <text evidence="1">Belongs to the small GTPase superfamily. Rab family.</text>
</comment>
<dbReference type="PRINTS" id="PR00449">
    <property type="entry name" value="RASTRNSFRMNG"/>
</dbReference>
<dbReference type="GO" id="GO:0005525">
    <property type="term" value="F:GTP binding"/>
    <property type="evidence" value="ECO:0007669"/>
    <property type="project" value="InterPro"/>
</dbReference>
<dbReference type="Proteomes" id="UP000001593">
    <property type="component" value="Unassembled WGS sequence"/>
</dbReference>
<dbReference type="SMART" id="SM00174">
    <property type="entry name" value="RHO"/>
    <property type="match status" value="1"/>
</dbReference>
<name>A7S266_NEMVE</name>
<dbReference type="InterPro" id="IPR050209">
    <property type="entry name" value="Rab_GTPases_membrane_traffic"/>
</dbReference>